<dbReference type="EMBL" id="CM037161">
    <property type="protein sequence ID" value="KAH7853255.1"/>
    <property type="molecule type" value="Genomic_DNA"/>
</dbReference>
<evidence type="ECO:0000313" key="2">
    <source>
        <dbReference type="Proteomes" id="UP000828048"/>
    </source>
</evidence>
<reference evidence="1 2" key="1">
    <citation type="journal article" date="2021" name="Hortic Res">
        <title>High-quality reference genome and annotation aids understanding of berry development for evergreen blueberry (Vaccinium darrowii).</title>
        <authorList>
            <person name="Yu J."/>
            <person name="Hulse-Kemp A.M."/>
            <person name="Babiker E."/>
            <person name="Staton M."/>
        </authorList>
    </citation>
    <scope>NUCLEOTIDE SEQUENCE [LARGE SCALE GENOMIC DNA]</scope>
    <source>
        <strain evidence="2">cv. NJ 8807/NJ 8810</strain>
        <tissue evidence="1">Young leaf</tissue>
    </source>
</reference>
<dbReference type="Proteomes" id="UP000828048">
    <property type="component" value="Chromosome 11"/>
</dbReference>
<organism evidence="1 2">
    <name type="scientific">Vaccinium darrowii</name>
    <dbReference type="NCBI Taxonomy" id="229202"/>
    <lineage>
        <taxon>Eukaryota</taxon>
        <taxon>Viridiplantae</taxon>
        <taxon>Streptophyta</taxon>
        <taxon>Embryophyta</taxon>
        <taxon>Tracheophyta</taxon>
        <taxon>Spermatophyta</taxon>
        <taxon>Magnoliopsida</taxon>
        <taxon>eudicotyledons</taxon>
        <taxon>Gunneridae</taxon>
        <taxon>Pentapetalae</taxon>
        <taxon>asterids</taxon>
        <taxon>Ericales</taxon>
        <taxon>Ericaceae</taxon>
        <taxon>Vaccinioideae</taxon>
        <taxon>Vaccinieae</taxon>
        <taxon>Vaccinium</taxon>
    </lineage>
</organism>
<keyword evidence="2" id="KW-1185">Reference proteome</keyword>
<comment type="caution">
    <text evidence="1">The sequence shown here is derived from an EMBL/GenBank/DDBJ whole genome shotgun (WGS) entry which is preliminary data.</text>
</comment>
<sequence length="919" mass="102831">MAGQSTSKVRLVRCPGCRGILPELAPVYQCAACGTVLQAKKRKNDTLDTGSHLHETDAAKRNELEHVSDEQIAQSASQEETCASTGELLLDKNFGSDRSETGDSNEEKSRETNFSIELSTELAGHMNEESSHPVKAETGFDQDECPLEQTNEGDQNESGDCNVKRPERASFSDEVASTELNHHKSEELSSPVARDHSEEDFKQYSGRNQNEHGYCNGKQLGGANFSDGVASSFELNHHESEEPSPLAGVYSEVDDSQNFLEQSNGRNQTEFGDHEGEGPRNAKFSDEFPSSTELTRQEIEDSPPVVGTSMELDGNFKSHFIIGSLSEENLQDSIITAQRPSSESISMESQMSPHSEQLKQSQERTLSGFDHIISEDTLEDFALSEQSPEFSLQFKDLPKYPTSGSYSAYDGSVSSYDGTDYQVPYPIKRKFKKAECAIAKSMPIKDEVEVRYQARNSSSVSSQQKHYAIQGSKCREDELVESTRCGHPVRSRMKSETDEPFYSRVYSIGSENASSSNNGRSVLQGSTSFDLPSKPRYPEDEKMKLLKMVYELQEQLNRTNILRSRAEEIFPRDTEMEKQIPSYYGHVVPEVGIRHDLDNTMHPGSYNQGRNLTHQRQPLHIPFSAEPTVGRHQVDCSCFHGYPQDCNCLAPLPSQIRCSNSQYTALPKQKYFNNPSTSSSPQHYTGSEFSLRSHDVMSDEYRHAYHYEGTYEGKMSSGKRHQPVKRQVLPLAGGAPFLVCYKCSELLQLPADFLLFGKRCHRLRCSACSVILKFSLQNGSHILPYIYPNSLAPSPSNNVEPMSCSDDCGPSWRQSCSTEEEPFSTGLPLSALNRESNDRKMSSGSSFEPMEEREKLPIFEEPQIKYESPAKLYASPESSWRRSKAKKLSSEIEDLPPKSGFPLHKLLGYASPSEVLDSW</sequence>
<name>A0ACB7YI79_9ERIC</name>
<protein>
    <submittedName>
        <fullName evidence="1">Uncharacterized protein</fullName>
    </submittedName>
</protein>
<evidence type="ECO:0000313" key="1">
    <source>
        <dbReference type="EMBL" id="KAH7853255.1"/>
    </source>
</evidence>
<proteinExistence type="predicted"/>
<accession>A0ACB7YI79</accession>
<gene>
    <name evidence="1" type="ORF">Vadar_000575</name>
</gene>